<protein>
    <submittedName>
        <fullName evidence="2">Uncharacterized protein</fullName>
    </submittedName>
</protein>
<proteinExistence type="predicted"/>
<evidence type="ECO:0000313" key="2">
    <source>
        <dbReference type="EMBL" id="CAL8072382.1"/>
    </source>
</evidence>
<keyword evidence="3" id="KW-1185">Reference proteome</keyword>
<feature type="region of interest" description="Disordered" evidence="1">
    <location>
        <begin position="1"/>
        <end position="28"/>
    </location>
</feature>
<dbReference type="EMBL" id="CAXLJM020000007">
    <property type="protein sequence ID" value="CAL8072382.1"/>
    <property type="molecule type" value="Genomic_DNA"/>
</dbReference>
<organism evidence="2 3">
    <name type="scientific">Orchesella dallaii</name>
    <dbReference type="NCBI Taxonomy" id="48710"/>
    <lineage>
        <taxon>Eukaryota</taxon>
        <taxon>Metazoa</taxon>
        <taxon>Ecdysozoa</taxon>
        <taxon>Arthropoda</taxon>
        <taxon>Hexapoda</taxon>
        <taxon>Collembola</taxon>
        <taxon>Entomobryomorpha</taxon>
        <taxon>Entomobryoidea</taxon>
        <taxon>Orchesellidae</taxon>
        <taxon>Orchesellinae</taxon>
        <taxon>Orchesella</taxon>
    </lineage>
</organism>
<feature type="compositionally biased region" description="Basic residues" evidence="1">
    <location>
        <begin position="82"/>
        <end position="96"/>
    </location>
</feature>
<feature type="compositionally biased region" description="Polar residues" evidence="1">
    <location>
        <begin position="70"/>
        <end position="80"/>
    </location>
</feature>
<sequence>MSHTPTQLEQSRENFRSLPSTSSVGQFSPYEFLKNTHKRQKRSPYPPGFVTWTLKEPCICSPGQLNCRCYSTSSASSEGTQKSRRRRSRSKKSKSN</sequence>
<feature type="region of interest" description="Disordered" evidence="1">
    <location>
        <begin position="70"/>
        <end position="96"/>
    </location>
</feature>
<comment type="caution">
    <text evidence="2">The sequence shown here is derived from an EMBL/GenBank/DDBJ whole genome shotgun (WGS) entry which is preliminary data.</text>
</comment>
<feature type="compositionally biased region" description="Polar residues" evidence="1">
    <location>
        <begin position="17"/>
        <end position="26"/>
    </location>
</feature>
<dbReference type="Proteomes" id="UP001642540">
    <property type="component" value="Unassembled WGS sequence"/>
</dbReference>
<gene>
    <name evidence="2" type="ORF">ODALV1_LOCUS2141</name>
</gene>
<accession>A0ABP1PQU6</accession>
<name>A0ABP1PQU6_9HEXA</name>
<reference evidence="2 3" key="1">
    <citation type="submission" date="2024-08" db="EMBL/GenBank/DDBJ databases">
        <authorList>
            <person name="Cucini C."/>
            <person name="Frati F."/>
        </authorList>
    </citation>
    <scope>NUCLEOTIDE SEQUENCE [LARGE SCALE GENOMIC DNA]</scope>
</reference>
<evidence type="ECO:0000313" key="3">
    <source>
        <dbReference type="Proteomes" id="UP001642540"/>
    </source>
</evidence>
<evidence type="ECO:0000256" key="1">
    <source>
        <dbReference type="SAM" id="MobiDB-lite"/>
    </source>
</evidence>